<dbReference type="PROSITE" id="PS00704">
    <property type="entry name" value="PROK_CO2_ANHYDRASE_1"/>
    <property type="match status" value="1"/>
</dbReference>
<dbReference type="Proteomes" id="UP001219605">
    <property type="component" value="Chromosome"/>
</dbReference>
<keyword evidence="7" id="KW-0732">Signal</keyword>
<evidence type="ECO:0000313" key="9">
    <source>
        <dbReference type="Proteomes" id="UP001219605"/>
    </source>
</evidence>
<protein>
    <recommendedName>
        <fullName evidence="2">carbonic anhydrase</fullName>
        <ecNumber evidence="2">4.2.1.1</ecNumber>
    </recommendedName>
</protein>
<dbReference type="SUPFAM" id="SSF53056">
    <property type="entry name" value="beta-carbonic anhydrase, cab"/>
    <property type="match status" value="1"/>
</dbReference>
<accession>A0ABY7ZKL9</accession>
<evidence type="ECO:0000313" key="8">
    <source>
        <dbReference type="EMBL" id="WDZ83539.1"/>
    </source>
</evidence>
<reference evidence="8 9" key="1">
    <citation type="submission" date="2023-02" db="EMBL/GenBank/DDBJ databases">
        <authorList>
            <person name="Mo P."/>
        </authorList>
    </citation>
    <scope>NUCLEOTIDE SEQUENCE [LARGE SCALE GENOMIC DNA]</scope>
    <source>
        <strain evidence="8 9">HUAS 3</strain>
    </source>
</reference>
<sequence>MSRNPVTRRSLLATGGAAVALGALAAPRTALADPPVAAPAQAEPPVVTPAEAWRRLRHGNHRFVTGHSRHPHQSLADLHRLAAGQHPFAITVGCADSRVAPEVLFDQGLGDLFDNRVAGNIVDDLLLGSVEFAVEEFHSPLIVVLGHERCGAVSATINAIRTGGTAPGHIGTIVDSLRPVVEPLLDQPGDVVEAGVQANVRAQVAGLVQRSHLIAERVQAGTLAVVGARYDLDNGQVTLVN</sequence>
<evidence type="ECO:0000256" key="5">
    <source>
        <dbReference type="ARBA" id="ARBA00024993"/>
    </source>
</evidence>
<dbReference type="PANTHER" id="PTHR11002:SF79">
    <property type="entry name" value="CARBONIC ANHYDRASE 2"/>
    <property type="match status" value="1"/>
</dbReference>
<keyword evidence="4" id="KW-0456">Lyase</keyword>
<dbReference type="InterPro" id="IPR015892">
    <property type="entry name" value="Carbonic_anhydrase_CS"/>
</dbReference>
<dbReference type="EMBL" id="CP118615">
    <property type="protein sequence ID" value="WDZ83539.1"/>
    <property type="molecule type" value="Genomic_DNA"/>
</dbReference>
<evidence type="ECO:0000256" key="3">
    <source>
        <dbReference type="ARBA" id="ARBA00022833"/>
    </source>
</evidence>
<evidence type="ECO:0000256" key="2">
    <source>
        <dbReference type="ARBA" id="ARBA00012925"/>
    </source>
</evidence>
<dbReference type="InterPro" id="IPR001765">
    <property type="entry name" value="Carbonic_anhydrase"/>
</dbReference>
<name>A0ABY7ZKL9_9ACTN</name>
<dbReference type="CDD" id="cd03378">
    <property type="entry name" value="beta_CA_cladeC"/>
    <property type="match status" value="1"/>
</dbReference>
<evidence type="ECO:0000256" key="1">
    <source>
        <dbReference type="ARBA" id="ARBA00006217"/>
    </source>
</evidence>
<comment type="function">
    <text evidence="5">Catalyzes the reversible hydration of carbon dioxide to form bicarbonate.</text>
</comment>
<dbReference type="PANTHER" id="PTHR11002">
    <property type="entry name" value="CARBONIC ANHYDRASE"/>
    <property type="match status" value="1"/>
</dbReference>
<feature type="chain" id="PRO_5047391421" description="carbonic anhydrase" evidence="7">
    <location>
        <begin position="26"/>
        <end position="241"/>
    </location>
</feature>
<gene>
    <name evidence="8" type="ORF">PVK37_24185</name>
</gene>
<proteinExistence type="inferred from homology"/>
<dbReference type="Pfam" id="PF00484">
    <property type="entry name" value="Pro_CA"/>
    <property type="match status" value="1"/>
</dbReference>
<feature type="signal peptide" evidence="7">
    <location>
        <begin position="1"/>
        <end position="25"/>
    </location>
</feature>
<evidence type="ECO:0000256" key="7">
    <source>
        <dbReference type="SAM" id="SignalP"/>
    </source>
</evidence>
<comment type="similarity">
    <text evidence="1">Belongs to the beta-class carbonic anhydrase family.</text>
</comment>
<dbReference type="PROSITE" id="PS51318">
    <property type="entry name" value="TAT"/>
    <property type="match status" value="1"/>
</dbReference>
<dbReference type="InterPro" id="IPR006311">
    <property type="entry name" value="TAT_signal"/>
</dbReference>
<comment type="catalytic activity">
    <reaction evidence="6">
        <text>hydrogencarbonate + H(+) = CO2 + H2O</text>
        <dbReference type="Rhea" id="RHEA:10748"/>
        <dbReference type="ChEBI" id="CHEBI:15377"/>
        <dbReference type="ChEBI" id="CHEBI:15378"/>
        <dbReference type="ChEBI" id="CHEBI:16526"/>
        <dbReference type="ChEBI" id="CHEBI:17544"/>
        <dbReference type="EC" id="4.2.1.1"/>
    </reaction>
</comment>
<organism evidence="8 9">
    <name type="scientific">Micromonospora cathayae</name>
    <dbReference type="NCBI Taxonomy" id="3028804"/>
    <lineage>
        <taxon>Bacteria</taxon>
        <taxon>Bacillati</taxon>
        <taxon>Actinomycetota</taxon>
        <taxon>Actinomycetes</taxon>
        <taxon>Micromonosporales</taxon>
        <taxon>Micromonosporaceae</taxon>
        <taxon>Micromonospora</taxon>
    </lineage>
</organism>
<evidence type="ECO:0000256" key="4">
    <source>
        <dbReference type="ARBA" id="ARBA00023239"/>
    </source>
</evidence>
<dbReference type="SMART" id="SM00947">
    <property type="entry name" value="Pro_CA"/>
    <property type="match status" value="1"/>
</dbReference>
<keyword evidence="9" id="KW-1185">Reference proteome</keyword>
<dbReference type="InterPro" id="IPR036874">
    <property type="entry name" value="Carbonic_anhydrase_sf"/>
</dbReference>
<dbReference type="EC" id="4.2.1.1" evidence="2"/>
<keyword evidence="3" id="KW-0862">Zinc</keyword>
<dbReference type="RefSeq" id="WP_275030091.1">
    <property type="nucleotide sequence ID" value="NZ_CP118615.1"/>
</dbReference>
<dbReference type="Gene3D" id="3.40.1050.10">
    <property type="entry name" value="Carbonic anhydrase"/>
    <property type="match status" value="1"/>
</dbReference>
<evidence type="ECO:0000256" key="6">
    <source>
        <dbReference type="ARBA" id="ARBA00048348"/>
    </source>
</evidence>